<proteinExistence type="predicted"/>
<comment type="caution">
    <text evidence="2">The sequence shown here is derived from an EMBL/GenBank/DDBJ whole genome shotgun (WGS) entry which is preliminary data.</text>
</comment>
<gene>
    <name evidence="2" type="ORF">FB458_3747</name>
</gene>
<dbReference type="RefSeq" id="WP_141849817.1">
    <property type="nucleotide sequence ID" value="NZ_BAAAPR010000012.1"/>
</dbReference>
<dbReference type="PANTHER" id="PTHR30411">
    <property type="entry name" value="CYTOPLASMIC PROTEIN"/>
    <property type="match status" value="1"/>
</dbReference>
<protein>
    <submittedName>
        <fullName evidence="2">Prolyl-tRNA editing enzyme YbaK/EbsC (Cys-tRNA(Pro) deacylase)</fullName>
    </submittedName>
</protein>
<dbReference type="InterPro" id="IPR036754">
    <property type="entry name" value="YbaK/aa-tRNA-synt-asso_dom_sf"/>
</dbReference>
<dbReference type="GO" id="GO:0002161">
    <property type="term" value="F:aminoacyl-tRNA deacylase activity"/>
    <property type="evidence" value="ECO:0007669"/>
    <property type="project" value="InterPro"/>
</dbReference>
<dbReference type="EMBL" id="VFMN01000001">
    <property type="protein sequence ID" value="TQJ10618.1"/>
    <property type="molecule type" value="Genomic_DNA"/>
</dbReference>
<reference evidence="2 3" key="1">
    <citation type="submission" date="2019-06" db="EMBL/GenBank/DDBJ databases">
        <title>Sequencing the genomes of 1000 actinobacteria strains.</title>
        <authorList>
            <person name="Klenk H.-P."/>
        </authorList>
    </citation>
    <scope>NUCLEOTIDE SEQUENCE [LARGE SCALE GENOMIC DNA]</scope>
    <source>
        <strain evidence="2 3">DSM 18607</strain>
    </source>
</reference>
<dbReference type="AlphaFoldDB" id="A0A542E5K1"/>
<dbReference type="Pfam" id="PF04073">
    <property type="entry name" value="tRNA_edit"/>
    <property type="match status" value="1"/>
</dbReference>
<accession>A0A542E5K1</accession>
<evidence type="ECO:0000313" key="3">
    <source>
        <dbReference type="Proteomes" id="UP000317893"/>
    </source>
</evidence>
<feature type="domain" description="YbaK/aminoacyl-tRNA synthetase-associated" evidence="1">
    <location>
        <begin position="44"/>
        <end position="168"/>
    </location>
</feature>
<evidence type="ECO:0000259" key="1">
    <source>
        <dbReference type="Pfam" id="PF04073"/>
    </source>
</evidence>
<dbReference type="InterPro" id="IPR007214">
    <property type="entry name" value="YbaK/aa-tRNA-synth-assoc-dom"/>
</dbReference>
<dbReference type="SUPFAM" id="SSF55826">
    <property type="entry name" value="YbaK/ProRS associated domain"/>
    <property type="match status" value="1"/>
</dbReference>
<dbReference type="Gene3D" id="3.90.960.10">
    <property type="entry name" value="YbaK/aminoacyl-tRNA synthetase-associated domain"/>
    <property type="match status" value="1"/>
</dbReference>
<organism evidence="2 3">
    <name type="scientific">Lapillicoccus jejuensis</name>
    <dbReference type="NCBI Taxonomy" id="402171"/>
    <lineage>
        <taxon>Bacteria</taxon>
        <taxon>Bacillati</taxon>
        <taxon>Actinomycetota</taxon>
        <taxon>Actinomycetes</taxon>
        <taxon>Micrococcales</taxon>
        <taxon>Intrasporangiaceae</taxon>
        <taxon>Lapillicoccus</taxon>
    </lineage>
</organism>
<dbReference type="CDD" id="cd04333">
    <property type="entry name" value="ProX_deacylase"/>
    <property type="match status" value="1"/>
</dbReference>
<keyword evidence="3" id="KW-1185">Reference proteome</keyword>
<dbReference type="PANTHER" id="PTHR30411:SF1">
    <property type="entry name" value="CYTOPLASMIC PROTEIN"/>
    <property type="match status" value="1"/>
</dbReference>
<evidence type="ECO:0000313" key="2">
    <source>
        <dbReference type="EMBL" id="TQJ10618.1"/>
    </source>
</evidence>
<dbReference type="OrthoDB" id="8536235at2"/>
<dbReference type="Proteomes" id="UP000317893">
    <property type="component" value="Unassembled WGS sequence"/>
</dbReference>
<sequence>MTPPEPLATADDDAAVRASASVQRVVTALHELLVDRDVTVLTGSARTAAEAAEQLGVEVGQIASSLVFALREEPGSEPVPVLVLTSGAHRVDTVKVADVLEVAALDRADPATVREATGFAIGGVAPVGHLHPMRTFVDIALSRWPTVWAAAGHPRAVFATSYDELLRLTGGQSVEVV</sequence>
<name>A0A542E5K1_9MICO</name>